<keyword evidence="4" id="KW-1185">Reference proteome</keyword>
<dbReference type="RefSeq" id="WP_008618764.1">
    <property type="nucleotide sequence ID" value="NZ_AONQ01000039.1"/>
</dbReference>
<organism evidence="3 4">
    <name type="scientific">Paramagnetospirillum caucaseum</name>
    <dbReference type="NCBI Taxonomy" id="1244869"/>
    <lineage>
        <taxon>Bacteria</taxon>
        <taxon>Pseudomonadati</taxon>
        <taxon>Pseudomonadota</taxon>
        <taxon>Alphaproteobacteria</taxon>
        <taxon>Rhodospirillales</taxon>
        <taxon>Magnetospirillaceae</taxon>
        <taxon>Paramagnetospirillum</taxon>
    </lineage>
</organism>
<dbReference type="InterPro" id="IPR051599">
    <property type="entry name" value="Cell_Envelope_Assoc"/>
</dbReference>
<dbReference type="Proteomes" id="UP000011744">
    <property type="component" value="Unassembled WGS sequence"/>
</dbReference>
<keyword evidence="1" id="KW-1133">Transmembrane helix</keyword>
<dbReference type="GO" id="GO:0000270">
    <property type="term" value="P:peptidoglycan metabolic process"/>
    <property type="evidence" value="ECO:0007669"/>
    <property type="project" value="TreeGrafter"/>
</dbReference>
<dbReference type="InterPro" id="IPR003848">
    <property type="entry name" value="DUF218"/>
</dbReference>
<gene>
    <name evidence="3" type="ORF">H261_14325</name>
</gene>
<dbReference type="GO" id="GO:0005886">
    <property type="term" value="C:plasma membrane"/>
    <property type="evidence" value="ECO:0007669"/>
    <property type="project" value="TreeGrafter"/>
</dbReference>
<dbReference type="OrthoDB" id="9812311at2"/>
<reference evidence="3 4" key="1">
    <citation type="journal article" date="2014" name="Genome Announc.">
        <title>Draft Genome Sequence of Magnetospirillum sp. Strain SO-1, a Freshwater Magnetotactic Bacterium Isolated from the Ol'khovka River, Russia.</title>
        <authorList>
            <person name="Grouzdev D.S."/>
            <person name="Dziuba M.V."/>
            <person name="Sukhacheva M.S."/>
            <person name="Mardanov A.V."/>
            <person name="Beletskiy A.V."/>
            <person name="Kuznetsov B.B."/>
            <person name="Skryabin K.G."/>
        </authorList>
    </citation>
    <scope>NUCLEOTIDE SEQUENCE [LARGE SCALE GENOMIC DNA]</scope>
    <source>
        <strain evidence="3 4">SO-1</strain>
    </source>
</reference>
<evidence type="ECO:0000259" key="2">
    <source>
        <dbReference type="Pfam" id="PF02698"/>
    </source>
</evidence>
<comment type="caution">
    <text evidence="3">The sequence shown here is derived from an EMBL/GenBank/DDBJ whole genome shotgun (WGS) entry which is preliminary data.</text>
</comment>
<dbReference type="PANTHER" id="PTHR30336">
    <property type="entry name" value="INNER MEMBRANE PROTEIN, PROBABLE PERMEASE"/>
    <property type="match status" value="1"/>
</dbReference>
<keyword evidence="1" id="KW-0472">Membrane</keyword>
<evidence type="ECO:0000313" key="4">
    <source>
        <dbReference type="Proteomes" id="UP000011744"/>
    </source>
</evidence>
<feature type="domain" description="DUF218" evidence="2">
    <location>
        <begin position="47"/>
        <end position="164"/>
    </location>
</feature>
<dbReference type="PANTHER" id="PTHR30336:SF4">
    <property type="entry name" value="ENVELOPE BIOGENESIS FACTOR ELYC"/>
    <property type="match status" value="1"/>
</dbReference>
<dbReference type="PATRIC" id="fig|1244869.3.peg.2884"/>
<dbReference type="Gene3D" id="3.40.50.620">
    <property type="entry name" value="HUPs"/>
    <property type="match status" value="1"/>
</dbReference>
<dbReference type="eggNOG" id="COG1434">
    <property type="taxonomic scope" value="Bacteria"/>
</dbReference>
<sequence length="206" mass="22049">MSGAGLRRFAVHAAVAAGVAVGAWGGGLLWFAADLAARVEDGATVTDSVVVLTGGADRLEAGVALLEAGKGGKLFVSGVHKGVDLPELLRQPHMAGEKVRCCIVLGHAADDTVGNAAETAAWMRREGFSSLRLVTAAYHMRRALLEFRRAMPDAAIVAHPVFPDAFKRDQWWRWPGTAHLLAVEYTKYLAALARPLFAPKKSERKP</sequence>
<dbReference type="CDD" id="cd06259">
    <property type="entry name" value="YdcF-like"/>
    <property type="match status" value="1"/>
</dbReference>
<dbReference type="Pfam" id="PF02698">
    <property type="entry name" value="DUF218"/>
    <property type="match status" value="1"/>
</dbReference>
<evidence type="ECO:0000256" key="1">
    <source>
        <dbReference type="SAM" id="Phobius"/>
    </source>
</evidence>
<protein>
    <recommendedName>
        <fullName evidence="2">DUF218 domain-containing protein</fullName>
    </recommendedName>
</protein>
<keyword evidence="1" id="KW-0812">Transmembrane</keyword>
<feature type="transmembrane region" description="Helical" evidence="1">
    <location>
        <begin position="9"/>
        <end position="33"/>
    </location>
</feature>
<evidence type="ECO:0000313" key="3">
    <source>
        <dbReference type="EMBL" id="EME69222.1"/>
    </source>
</evidence>
<proteinExistence type="predicted"/>
<dbReference type="InterPro" id="IPR014729">
    <property type="entry name" value="Rossmann-like_a/b/a_fold"/>
</dbReference>
<dbReference type="GO" id="GO:0043164">
    <property type="term" value="P:Gram-negative-bacterium-type cell wall biogenesis"/>
    <property type="evidence" value="ECO:0007669"/>
    <property type="project" value="TreeGrafter"/>
</dbReference>
<dbReference type="AlphaFoldDB" id="M2ZPJ9"/>
<dbReference type="EMBL" id="AONQ01000039">
    <property type="protein sequence ID" value="EME69222.1"/>
    <property type="molecule type" value="Genomic_DNA"/>
</dbReference>
<name>M2ZPJ9_9PROT</name>
<dbReference type="STRING" id="1244869.H261_14325"/>
<accession>M2ZPJ9</accession>